<reference evidence="1 2" key="1">
    <citation type="journal article" date="2019" name="Sci. Rep.">
        <title>Orb-weaving spider Araneus ventricosus genome elucidates the spidroin gene catalogue.</title>
        <authorList>
            <person name="Kono N."/>
            <person name="Nakamura H."/>
            <person name="Ohtoshi R."/>
            <person name="Moran D.A.P."/>
            <person name="Shinohara A."/>
            <person name="Yoshida Y."/>
            <person name="Fujiwara M."/>
            <person name="Mori M."/>
            <person name="Tomita M."/>
            <person name="Arakawa K."/>
        </authorList>
    </citation>
    <scope>NUCLEOTIDE SEQUENCE [LARGE SCALE GENOMIC DNA]</scope>
</reference>
<dbReference type="AlphaFoldDB" id="A0A4Y2EZ59"/>
<evidence type="ECO:0000313" key="1">
    <source>
        <dbReference type="EMBL" id="GBM34562.1"/>
    </source>
</evidence>
<protein>
    <submittedName>
        <fullName evidence="1">Uncharacterized protein</fullName>
    </submittedName>
</protein>
<keyword evidence="2" id="KW-1185">Reference proteome</keyword>
<organism evidence="1 2">
    <name type="scientific">Araneus ventricosus</name>
    <name type="common">Orbweaver spider</name>
    <name type="synonym">Epeira ventricosa</name>
    <dbReference type="NCBI Taxonomy" id="182803"/>
    <lineage>
        <taxon>Eukaryota</taxon>
        <taxon>Metazoa</taxon>
        <taxon>Ecdysozoa</taxon>
        <taxon>Arthropoda</taxon>
        <taxon>Chelicerata</taxon>
        <taxon>Arachnida</taxon>
        <taxon>Araneae</taxon>
        <taxon>Araneomorphae</taxon>
        <taxon>Entelegynae</taxon>
        <taxon>Araneoidea</taxon>
        <taxon>Araneidae</taxon>
        <taxon>Araneus</taxon>
    </lineage>
</organism>
<comment type="caution">
    <text evidence="1">The sequence shown here is derived from an EMBL/GenBank/DDBJ whole genome shotgun (WGS) entry which is preliminary data.</text>
</comment>
<sequence>MVASIPEEFQNFFRKMAYGYSWRHIIHPSNGRGRVVQTTDDIKEYSVTGIGRLEFSLQHITPSAATRGRLLKNRLLQNVTLMVDWSVSHRQMKRKTPLASLIFPRNSREFNYSESSSADTNPTAQTSPIRQFSRVILQLKSRLLRRLLMNPIKADLDEP</sequence>
<accession>A0A4Y2EZ59</accession>
<name>A0A4Y2EZ59_ARAVE</name>
<evidence type="ECO:0000313" key="2">
    <source>
        <dbReference type="Proteomes" id="UP000499080"/>
    </source>
</evidence>
<dbReference type="EMBL" id="BGPR01000763">
    <property type="protein sequence ID" value="GBM34562.1"/>
    <property type="molecule type" value="Genomic_DNA"/>
</dbReference>
<proteinExistence type="predicted"/>
<dbReference type="Proteomes" id="UP000499080">
    <property type="component" value="Unassembled WGS sequence"/>
</dbReference>
<gene>
    <name evidence="1" type="ORF">AVEN_77527_1</name>
</gene>